<accession>A0A1W6B8A3</accession>
<dbReference type="InterPro" id="IPR010774">
    <property type="entry name" value="YbcO"/>
</dbReference>
<dbReference type="STRING" id="1891675.B1H58_15410"/>
<organism evidence="1 2">
    <name type="scientific">Pantoea alhagi</name>
    <dbReference type="NCBI Taxonomy" id="1891675"/>
    <lineage>
        <taxon>Bacteria</taxon>
        <taxon>Pseudomonadati</taxon>
        <taxon>Pseudomonadota</taxon>
        <taxon>Gammaproteobacteria</taxon>
        <taxon>Enterobacterales</taxon>
        <taxon>Erwiniaceae</taxon>
        <taxon>Pantoea</taxon>
    </lineage>
</organism>
<keyword evidence="2" id="KW-1185">Reference proteome</keyword>
<sequence>MSNLRKEARGRECQIRIPGYCNHNPETSCLAHLRLTGTCGTGIKPHDLLGAIACNCCHDIVDGRVKTSYSREELSLMHAEGVLRTQVIWLKEGLVKT</sequence>
<dbReference type="EMBL" id="CP019706">
    <property type="protein sequence ID" value="ARJ43284.1"/>
    <property type="molecule type" value="Genomic_DNA"/>
</dbReference>
<gene>
    <name evidence="1" type="ORF">B1H58_15410</name>
</gene>
<dbReference type="OrthoDB" id="7068425at2"/>
<dbReference type="AlphaFoldDB" id="A0A1W6B8A3"/>
<proteinExistence type="predicted"/>
<dbReference type="KEGG" id="palh:B1H58_15410"/>
<dbReference type="RefSeq" id="WP_085071340.1">
    <property type="nucleotide sequence ID" value="NZ_CP019706.1"/>
</dbReference>
<dbReference type="Pfam" id="PF07102">
    <property type="entry name" value="YbcO"/>
    <property type="match status" value="1"/>
</dbReference>
<evidence type="ECO:0000313" key="1">
    <source>
        <dbReference type="EMBL" id="ARJ43284.1"/>
    </source>
</evidence>
<dbReference type="Proteomes" id="UP000192900">
    <property type="component" value="Chromosome"/>
</dbReference>
<evidence type="ECO:0000313" key="2">
    <source>
        <dbReference type="Proteomes" id="UP000192900"/>
    </source>
</evidence>
<name>A0A1W6B8A3_9GAMM</name>
<protein>
    <recommendedName>
        <fullName evidence="3">DUF1364 domain-containing protein</fullName>
    </recommendedName>
</protein>
<dbReference type="Gene3D" id="3.30.50.20">
    <property type="entry name" value="prophage-derive protein ybcO"/>
    <property type="match status" value="1"/>
</dbReference>
<evidence type="ECO:0008006" key="3">
    <source>
        <dbReference type="Google" id="ProtNLM"/>
    </source>
</evidence>
<reference evidence="1 2" key="1">
    <citation type="submission" date="2017-02" db="EMBL/GenBank/DDBJ databases">
        <title>Complete genome sequence of the drought resistance-promoting endophyte Pantoea alhagi LTYR-11Z.</title>
        <authorList>
            <person name="Zhang L."/>
        </authorList>
    </citation>
    <scope>NUCLEOTIDE SEQUENCE [LARGE SCALE GENOMIC DNA]</scope>
    <source>
        <strain evidence="1 2">LTYR-11Z</strain>
    </source>
</reference>